<dbReference type="SMART" id="SM00028">
    <property type="entry name" value="TPR"/>
    <property type="match status" value="3"/>
</dbReference>
<dbReference type="InterPro" id="IPR011990">
    <property type="entry name" value="TPR-like_helical_dom_sf"/>
</dbReference>
<organism evidence="1">
    <name type="scientific">Spironucleus salmonicida</name>
    <dbReference type="NCBI Taxonomy" id="348837"/>
    <lineage>
        <taxon>Eukaryota</taxon>
        <taxon>Metamonada</taxon>
        <taxon>Diplomonadida</taxon>
        <taxon>Hexamitidae</taxon>
        <taxon>Hexamitinae</taxon>
        <taxon>Spironucleus</taxon>
    </lineage>
</organism>
<dbReference type="InterPro" id="IPR019734">
    <property type="entry name" value="TPR_rpt"/>
</dbReference>
<dbReference type="SUPFAM" id="SSF48452">
    <property type="entry name" value="TPR-like"/>
    <property type="match status" value="1"/>
</dbReference>
<reference evidence="1 2" key="1">
    <citation type="journal article" date="2014" name="PLoS Genet.">
        <title>The Genome of Spironucleus salmonicida Highlights a Fish Pathogen Adapted to Fluctuating Environments.</title>
        <authorList>
            <person name="Xu F."/>
            <person name="Jerlstrom-Hultqvist J."/>
            <person name="Einarsson E."/>
            <person name="Astvaldsson A."/>
            <person name="Svard S.G."/>
            <person name="Andersson J.O."/>
        </authorList>
    </citation>
    <scope>NUCLEOTIDE SEQUENCE</scope>
    <source>
        <strain evidence="2">ATCC 50377</strain>
    </source>
</reference>
<dbReference type="EMBL" id="AUWU02000004">
    <property type="protein sequence ID" value="KAH0574428.1"/>
    <property type="molecule type" value="Genomic_DNA"/>
</dbReference>
<name>V6LZ03_9EUKA</name>
<reference evidence="2" key="2">
    <citation type="submission" date="2020-12" db="EMBL/GenBank/DDBJ databases">
        <title>New Spironucleus salmonicida genome in near-complete chromosomes.</title>
        <authorList>
            <person name="Xu F."/>
            <person name="Kurt Z."/>
            <person name="Jimenez-Gonzalez A."/>
            <person name="Astvaldsson A."/>
            <person name="Andersson J.O."/>
            <person name="Svard S.G."/>
        </authorList>
    </citation>
    <scope>NUCLEOTIDE SEQUENCE</scope>
    <source>
        <strain evidence="2">ATCC 50377</strain>
    </source>
</reference>
<dbReference type="AlphaFoldDB" id="V6LZ03"/>
<proteinExistence type="predicted"/>
<keyword evidence="3" id="KW-1185">Reference proteome</keyword>
<sequence>MLDSSRPEPFVALCPHRLPLPPLLASQTPLDAGKSSSRPFGRKQLQPLPCLTAVDPPLLQSVKEKKTLVDPHDILAQPKLNMADLINLAQACQRSQRPLAEALAYWNAAIEHENAGLHVIAQSFFEKFIAPCRRAQYTPGVVTGLSSISASLFLQGNYKESVQTCEQALQLLDETTEVVQKTSGGWLTSNYLAASLLLNIGLSFLQLFDYEAATLAFARALQHALQTQDKNCEGAICASQAICNALSGDFQKVDSCLDRYIEITQIQETGLETTLGLKSLKLVQQNQVSQTLSDSVRQATLNACVCFLRIGAMARVHGDFQRARHFCQRAYNVGIVYGFQKCAVQAGVSVGVCEAEIDDIEAGQNGDIKEIVEFWEVE</sequence>
<evidence type="ECO:0000313" key="3">
    <source>
        <dbReference type="Proteomes" id="UP000018208"/>
    </source>
</evidence>
<dbReference type="EMBL" id="KI546085">
    <property type="protein sequence ID" value="EST46064.1"/>
    <property type="molecule type" value="Genomic_DNA"/>
</dbReference>
<dbReference type="Proteomes" id="UP000018208">
    <property type="component" value="Unassembled WGS sequence"/>
</dbReference>
<dbReference type="OrthoDB" id="286233at2759"/>
<protein>
    <submittedName>
        <fullName evidence="2">Tetratricopeptide repeat-containing protein</fullName>
    </submittedName>
</protein>
<evidence type="ECO:0000313" key="1">
    <source>
        <dbReference type="EMBL" id="EST46064.1"/>
    </source>
</evidence>
<accession>V6LZ03</accession>
<dbReference type="VEuPathDB" id="GiardiaDB:SS50377_24386"/>
<dbReference type="Gene3D" id="1.25.40.10">
    <property type="entry name" value="Tetratricopeptide repeat domain"/>
    <property type="match status" value="1"/>
</dbReference>
<gene>
    <name evidence="1" type="ORF">SS50377_14054</name>
    <name evidence="2" type="ORF">SS50377_24386</name>
</gene>
<evidence type="ECO:0000313" key="2">
    <source>
        <dbReference type="EMBL" id="KAH0574428.1"/>
    </source>
</evidence>